<keyword evidence="2" id="KW-0732">Signal</keyword>
<dbReference type="PROSITE" id="PS51257">
    <property type="entry name" value="PROKAR_LIPOPROTEIN"/>
    <property type="match status" value="1"/>
</dbReference>
<dbReference type="InterPro" id="IPR001599">
    <property type="entry name" value="Macroglobln_a2"/>
</dbReference>
<dbReference type="Gene3D" id="2.60.40.1930">
    <property type="match status" value="1"/>
</dbReference>
<dbReference type="SMART" id="SM01419">
    <property type="entry name" value="Thiol-ester_cl"/>
    <property type="match status" value="1"/>
</dbReference>
<protein>
    <recommendedName>
        <fullName evidence="5">Alpha-2-macroglobulin domain-containing protein</fullName>
    </recommendedName>
</protein>
<evidence type="ECO:0000256" key="2">
    <source>
        <dbReference type="ARBA" id="ARBA00022729"/>
    </source>
</evidence>
<dbReference type="Proteomes" id="UP000650424">
    <property type="component" value="Unassembled WGS sequence"/>
</dbReference>
<comment type="similarity">
    <text evidence="1">Belongs to the protease inhibitor I39 (alpha-2-macroglobulin) family. Bacterial alpha-2-macroglobulin subfamily.</text>
</comment>
<feature type="compositionally biased region" description="Basic and acidic residues" evidence="4">
    <location>
        <begin position="23"/>
        <end position="55"/>
    </location>
</feature>
<reference evidence="6 7" key="1">
    <citation type="submission" date="2020-08" db="EMBL/GenBank/DDBJ databases">
        <title>Novel species isolated from subtropical streams in China.</title>
        <authorList>
            <person name="Lu H."/>
        </authorList>
    </citation>
    <scope>NUCLEOTIDE SEQUENCE [LARGE SCALE GENOMIC DNA]</scope>
    <source>
        <strain evidence="6 7">CY18W</strain>
    </source>
</reference>
<accession>A0ABR6ZLE3</accession>
<dbReference type="PANTHER" id="PTHR11412">
    <property type="entry name" value="MACROGLOBULIN / COMPLEMENT"/>
    <property type="match status" value="1"/>
</dbReference>
<evidence type="ECO:0000313" key="7">
    <source>
        <dbReference type="Proteomes" id="UP000650424"/>
    </source>
</evidence>
<evidence type="ECO:0000256" key="4">
    <source>
        <dbReference type="SAM" id="MobiDB-lite"/>
    </source>
</evidence>
<dbReference type="SMART" id="SM01360">
    <property type="entry name" value="A2M"/>
    <property type="match status" value="1"/>
</dbReference>
<dbReference type="Gene3D" id="1.50.10.20">
    <property type="match status" value="1"/>
</dbReference>
<feature type="domain" description="Alpha-2-macroglobulin" evidence="5">
    <location>
        <begin position="757"/>
        <end position="853"/>
    </location>
</feature>
<dbReference type="Pfam" id="PF07678">
    <property type="entry name" value="TED_complement"/>
    <property type="match status" value="1"/>
</dbReference>
<dbReference type="EMBL" id="JACOGF010000002">
    <property type="protein sequence ID" value="MBC3916715.1"/>
    <property type="molecule type" value="Genomic_DNA"/>
</dbReference>
<dbReference type="SUPFAM" id="SSF49410">
    <property type="entry name" value="Alpha-macroglobulin receptor domain"/>
    <property type="match status" value="1"/>
</dbReference>
<dbReference type="InterPro" id="IPR036595">
    <property type="entry name" value="A-macroglobulin_rcpt-bd_sf"/>
</dbReference>
<name>A0ABR6ZLE3_9BURK</name>
<dbReference type="RefSeq" id="WP_186945960.1">
    <property type="nucleotide sequence ID" value="NZ_JACOGF010000002.1"/>
</dbReference>
<dbReference type="PANTHER" id="PTHR11412:SF136">
    <property type="entry name" value="CD109 ANTIGEN"/>
    <property type="match status" value="1"/>
</dbReference>
<evidence type="ECO:0000256" key="3">
    <source>
        <dbReference type="ARBA" id="ARBA00022966"/>
    </source>
</evidence>
<dbReference type="InterPro" id="IPR047565">
    <property type="entry name" value="Alpha-macroglob_thiol-ester_cl"/>
</dbReference>
<sequence>MKKPSTLLLALILGGCQLTNMTERTDQGPGDTKKTDNDLHASDSQDGQEGKVAKSKKDILPALAAEAAPDAAKRDNTTRGKELPELINSYFDYQVGHRMYMQVDKPLYKPGETIWFKTWDLKARTLTGSDQSQTRVELISPKGATVLKKNVAVVAGTASNDFEIPADAQGGEYTLRTTSADGQTVERAIIVSAYEAPRLKKKLEFIKKSYGAGEQVSATVEVKRPTGEVLTNKQITAIVTVDGVELPCVKATTNSEGDALVKFDLPKKIDTGDGLLTILVEDGGITESISKSIPILQKKLALSFFPEGGKMVAGLPTRLYFEARNRLGKPADVEGRLVDDRGNTVARFATYKNGLGRIAFTPATGRSYHAEISKPDTVTETYTLPLAEESGCVLRSYDDLDGQEKDLRIAVQCSEKQKVVVAATVRENLFDVGAIEAGPDKPAVIYLQASDAAIRNAAGIARVTVFDQALTPLAERLVFRNRRNRLDIKVETDKKSYTPRGQVALSITTRDISGKPVPAELALAVVDDTVLSFADDKSAHLLSRLLLESELPGKVEEPNFYMDLAEEKSALALDMLMGTRGYRRFDWVPVINAFHTQMAPLAAPLARGGFADLVKMKMPEAPMKPAPLPSPPMPLALPPDMKKAAEGKLVMPVAQNPNVVKAEAEIRRRLPQQRAAVADMQAAAAPAMVMIPEERAVAGNFMAKELVDKDFARAAAKMDFRFEEEPLALAPVRVFPVPAYQANQVSHDGPRDDYRETVMWAPSVKTDKQGKASVKFFLSDAVTSFRVSTEGVGAAGGQSATGLAGRNETVIKSSLPFSLSAKLPLEISAGDHPLIPVTLTNESEQSMPVSMDSSFGAMLKASSEAGKPGNGKLSEVLGAGQRKSLFIPVEVTGVRGQSEVRLSATAAGLKDEILRSIPVVAPGFPQLFEKSGQIKGQASHELDLSKASKGSAQASIKVYTSSLSTMISGLEGMLREPNGCFEQTSSTNYPNVMIMQYLKQHDVADTALLERTGKLLDSGYKKLAGFESPKKGYEWFGGDPGHEALTAYGLLEFADMKPIYGAVDRAMLERTAAWLKSRRDGNGGYQRDVKALDSFGRATPEVTDAYITWALVSAGETGLDKEIARSARLAENTQDAYQLALATGTMLEKGSASAVTDKARQAAVNKLAAMQAASGAWTNADHSITRSGGSNLQIETTSLAILSMLKAGGHLEQARKGIDWLQNNRSGFGQWGATQATVLALKAMIAFDNATRIAPTAGKISLLIDGVVVREQNYEAGRREAVMFNDIDDLLTPGKHSISLLSKSSEALPYSIAVEYRTTAPASSKDAVINLNTSLAKTDMKMGETVRLDAVVSNRTQTGQPMSLVRLGLPGGLTFQNWQLKEMREKGQIAFFETRAREVILYFRDMKPGEVRKLAIDLVATVPGTYTSPASSAYLYYNDTDKTWTTPMSISITP</sequence>
<dbReference type="Gene3D" id="2.60.40.690">
    <property type="entry name" value="Alpha-macroglobulin, receptor-binding domain"/>
    <property type="match status" value="1"/>
</dbReference>
<comment type="caution">
    <text evidence="6">The sequence shown here is derived from an EMBL/GenBank/DDBJ whole genome shotgun (WGS) entry which is preliminary data.</text>
</comment>
<feature type="region of interest" description="Disordered" evidence="4">
    <location>
        <begin position="20"/>
        <end position="55"/>
    </location>
</feature>
<gene>
    <name evidence="6" type="ORF">H8L32_04450</name>
</gene>
<dbReference type="InterPro" id="IPR011626">
    <property type="entry name" value="Alpha-macroglobulin_TED"/>
</dbReference>
<evidence type="ECO:0000259" key="5">
    <source>
        <dbReference type="SMART" id="SM01360"/>
    </source>
</evidence>
<dbReference type="InterPro" id="IPR002890">
    <property type="entry name" value="MG2"/>
</dbReference>
<proteinExistence type="inferred from homology"/>
<evidence type="ECO:0000256" key="1">
    <source>
        <dbReference type="ARBA" id="ARBA00010556"/>
    </source>
</evidence>
<evidence type="ECO:0000313" key="6">
    <source>
        <dbReference type="EMBL" id="MBC3916715.1"/>
    </source>
</evidence>
<dbReference type="Pfam" id="PF00207">
    <property type="entry name" value="A2M"/>
    <property type="match status" value="1"/>
</dbReference>
<keyword evidence="3" id="KW-0882">Thioester bond</keyword>
<dbReference type="Pfam" id="PF01835">
    <property type="entry name" value="MG2"/>
    <property type="match status" value="1"/>
</dbReference>
<dbReference type="InterPro" id="IPR050473">
    <property type="entry name" value="A2M/Complement_sys"/>
</dbReference>
<organism evidence="6 7">
    <name type="scientific">Undibacterium hunanense</name>
    <dbReference type="NCBI Taxonomy" id="2762292"/>
    <lineage>
        <taxon>Bacteria</taxon>
        <taxon>Pseudomonadati</taxon>
        <taxon>Pseudomonadota</taxon>
        <taxon>Betaproteobacteria</taxon>
        <taxon>Burkholderiales</taxon>
        <taxon>Oxalobacteraceae</taxon>
        <taxon>Undibacterium</taxon>
    </lineage>
</organism>
<keyword evidence="7" id="KW-1185">Reference proteome</keyword>
<dbReference type="CDD" id="cd02891">
    <property type="entry name" value="A2M_like"/>
    <property type="match status" value="1"/>
</dbReference>
<dbReference type="InterPro" id="IPR008930">
    <property type="entry name" value="Terpenoid_cyclase/PrenylTrfase"/>
</dbReference>
<dbReference type="SUPFAM" id="SSF48239">
    <property type="entry name" value="Terpenoid cyclases/Protein prenyltransferases"/>
    <property type="match status" value="1"/>
</dbReference>